<dbReference type="GO" id="GO:0051537">
    <property type="term" value="F:2 iron, 2 sulfur cluster binding"/>
    <property type="evidence" value="ECO:0007669"/>
    <property type="project" value="TreeGrafter"/>
</dbReference>
<dbReference type="InterPro" id="IPR050322">
    <property type="entry name" value="Fe-S_cluster_asmbl/transfer"/>
</dbReference>
<gene>
    <name evidence="3" type="ORF">SAMN04488068_1993</name>
</gene>
<evidence type="ECO:0000259" key="2">
    <source>
        <dbReference type="Pfam" id="PF01521"/>
    </source>
</evidence>
<dbReference type="InterPro" id="IPR035903">
    <property type="entry name" value="HesB-like_dom_sf"/>
</dbReference>
<dbReference type="NCBIfam" id="TIGR00049">
    <property type="entry name" value="iron-sulfur cluster assembly accessory protein"/>
    <property type="match status" value="1"/>
</dbReference>
<proteinExistence type="inferred from homology"/>
<dbReference type="GO" id="GO:0005829">
    <property type="term" value="C:cytosol"/>
    <property type="evidence" value="ECO:0007669"/>
    <property type="project" value="TreeGrafter"/>
</dbReference>
<dbReference type="AlphaFoldDB" id="A0A1M5P2P0"/>
<dbReference type="InterPro" id="IPR016092">
    <property type="entry name" value="ATAP"/>
</dbReference>
<comment type="similarity">
    <text evidence="1">Belongs to the HesB/IscA family.</text>
</comment>
<keyword evidence="4" id="KW-1185">Reference proteome</keyword>
<dbReference type="Pfam" id="PF01521">
    <property type="entry name" value="Fe-S_biosyn"/>
    <property type="match status" value="1"/>
</dbReference>
<dbReference type="Gene3D" id="2.60.300.12">
    <property type="entry name" value="HesB-like domain"/>
    <property type="match status" value="1"/>
</dbReference>
<dbReference type="PANTHER" id="PTHR10072">
    <property type="entry name" value="IRON-SULFUR CLUSTER ASSEMBLY PROTEIN"/>
    <property type="match status" value="1"/>
</dbReference>
<dbReference type="OrthoDB" id="9801228at2"/>
<name>A0A1M5P2P0_9GAMM</name>
<sequence length="116" mass="12380">MSVALPTIQLTESAARRIDSQLARRGKGLGLRVGVKKSGCSGYAYTMDYADDIGADDQVFESHGARLVVKSEHLPMLAGLTLDWQKQGLNESFKFLNPNVTAQCGCGESFAVATAA</sequence>
<dbReference type="STRING" id="490188.SAMN04488068_1993"/>
<dbReference type="InterPro" id="IPR000361">
    <property type="entry name" value="ATAP_core_dom"/>
</dbReference>
<evidence type="ECO:0000313" key="4">
    <source>
        <dbReference type="Proteomes" id="UP000199758"/>
    </source>
</evidence>
<dbReference type="PANTHER" id="PTHR10072:SF41">
    <property type="entry name" value="IRON-SULFUR CLUSTER ASSEMBLY 1 HOMOLOG, MITOCHONDRIAL"/>
    <property type="match status" value="1"/>
</dbReference>
<evidence type="ECO:0000256" key="1">
    <source>
        <dbReference type="ARBA" id="ARBA00006718"/>
    </source>
</evidence>
<organism evidence="3 4">
    <name type="scientific">Hydrocarboniphaga daqingensis</name>
    <dbReference type="NCBI Taxonomy" id="490188"/>
    <lineage>
        <taxon>Bacteria</taxon>
        <taxon>Pseudomonadati</taxon>
        <taxon>Pseudomonadota</taxon>
        <taxon>Gammaproteobacteria</taxon>
        <taxon>Nevskiales</taxon>
        <taxon>Nevskiaceae</taxon>
        <taxon>Hydrocarboniphaga</taxon>
    </lineage>
</organism>
<dbReference type="Proteomes" id="UP000199758">
    <property type="component" value="Unassembled WGS sequence"/>
</dbReference>
<dbReference type="GO" id="GO:0016226">
    <property type="term" value="P:iron-sulfur cluster assembly"/>
    <property type="evidence" value="ECO:0007669"/>
    <property type="project" value="InterPro"/>
</dbReference>
<dbReference type="RefSeq" id="WP_072897026.1">
    <property type="nucleotide sequence ID" value="NZ_FQWZ01000004.1"/>
</dbReference>
<dbReference type="PROSITE" id="PS01152">
    <property type="entry name" value="HESB"/>
    <property type="match status" value="1"/>
</dbReference>
<dbReference type="InterPro" id="IPR017870">
    <property type="entry name" value="FeS_cluster_insertion_CS"/>
</dbReference>
<dbReference type="SUPFAM" id="SSF89360">
    <property type="entry name" value="HesB-like domain"/>
    <property type="match status" value="1"/>
</dbReference>
<feature type="domain" description="Core" evidence="2">
    <location>
        <begin position="8"/>
        <end position="108"/>
    </location>
</feature>
<reference evidence="3 4" key="1">
    <citation type="submission" date="2016-11" db="EMBL/GenBank/DDBJ databases">
        <authorList>
            <person name="Jaros S."/>
            <person name="Januszkiewicz K."/>
            <person name="Wedrychowicz H."/>
        </authorList>
    </citation>
    <scope>NUCLEOTIDE SEQUENCE [LARGE SCALE GENOMIC DNA]</scope>
    <source>
        <strain evidence="3 4">CGMCC 1.7049</strain>
    </source>
</reference>
<accession>A0A1M5P2P0</accession>
<evidence type="ECO:0000313" key="3">
    <source>
        <dbReference type="EMBL" id="SHG96094.1"/>
    </source>
</evidence>
<dbReference type="EMBL" id="FQWZ01000004">
    <property type="protein sequence ID" value="SHG96094.1"/>
    <property type="molecule type" value="Genomic_DNA"/>
</dbReference>
<protein>
    <submittedName>
        <fullName evidence="3">Iron-sulfur cluster assembly protein</fullName>
    </submittedName>
</protein>